<proteinExistence type="predicted"/>
<dbReference type="EMBL" id="JBANRG010000007">
    <property type="protein sequence ID" value="KAK7464805.1"/>
    <property type="molecule type" value="Genomic_DNA"/>
</dbReference>
<evidence type="ECO:0000313" key="3">
    <source>
        <dbReference type="EMBL" id="KAK7464805.1"/>
    </source>
</evidence>
<dbReference type="SUPFAM" id="SSF48452">
    <property type="entry name" value="TPR-like"/>
    <property type="match status" value="1"/>
</dbReference>
<dbReference type="InterPro" id="IPR019734">
    <property type="entry name" value="TPR_rpt"/>
</dbReference>
<keyword evidence="1" id="KW-0677">Repeat</keyword>
<keyword evidence="2" id="KW-0802">TPR repeat</keyword>
<gene>
    <name evidence="3" type="primary">STI1_2</name>
    <name evidence="3" type="ORF">VKT23_006011</name>
</gene>
<organism evidence="3 4">
    <name type="scientific">Marasmiellus scandens</name>
    <dbReference type="NCBI Taxonomy" id="2682957"/>
    <lineage>
        <taxon>Eukaryota</taxon>
        <taxon>Fungi</taxon>
        <taxon>Dikarya</taxon>
        <taxon>Basidiomycota</taxon>
        <taxon>Agaricomycotina</taxon>
        <taxon>Agaricomycetes</taxon>
        <taxon>Agaricomycetidae</taxon>
        <taxon>Agaricales</taxon>
        <taxon>Marasmiineae</taxon>
        <taxon>Omphalotaceae</taxon>
        <taxon>Marasmiellus</taxon>
    </lineage>
</organism>
<accession>A0ABR1JTP8</accession>
<comment type="caution">
    <text evidence="3">The sequence shown here is derived from an EMBL/GenBank/DDBJ whole genome shotgun (WGS) entry which is preliminary data.</text>
</comment>
<dbReference type="Proteomes" id="UP001498398">
    <property type="component" value="Unassembled WGS sequence"/>
</dbReference>
<evidence type="ECO:0000313" key="4">
    <source>
        <dbReference type="Proteomes" id="UP001498398"/>
    </source>
</evidence>
<name>A0ABR1JTP8_9AGAR</name>
<sequence length="343" mass="38462">MSTNSEPKKKQVLDLKTAAGEQFKKKNYAKASQLYTEAIELDKANATLWANRAACRHNMKLYIGAAYDAAQAVKFDPTYAKAHARLALARDALDQPWLALQSWAQAVHLGSNTNALSESEAREKSIEATRIFRSTESQDSQKVYSDYELAMIKSIHAILCPPQKTVRVVGGEDGHSTPWEKAVDAQLDPKYLLSKDESCTQYLEIVNGMFVEGLEMMSGQMSDDHIDANIKNRDGPVIFSEISVIEKLSTAILIDNRVFRVPHGETKFSFREKILKQAIMEAELAGVHRWVHHDDIEKVKQEARQLLLREGWVGDGTWMSGLRSALNITIQYDAAFSSVLDQC</sequence>
<keyword evidence="4" id="KW-1185">Reference proteome</keyword>
<dbReference type="PANTHER" id="PTHR45831">
    <property type="entry name" value="LD24721P"/>
    <property type="match status" value="1"/>
</dbReference>
<reference evidence="3 4" key="1">
    <citation type="submission" date="2024-01" db="EMBL/GenBank/DDBJ databases">
        <title>A draft genome for the cacao thread blight pathogen Marasmiellus scandens.</title>
        <authorList>
            <person name="Baruah I.K."/>
            <person name="Leung J."/>
            <person name="Bukari Y."/>
            <person name="Amoako-Attah I."/>
            <person name="Meinhardt L.W."/>
            <person name="Bailey B.A."/>
            <person name="Cohen S.P."/>
        </authorList>
    </citation>
    <scope>NUCLEOTIDE SEQUENCE [LARGE SCALE GENOMIC DNA]</scope>
    <source>
        <strain evidence="3 4">GH-19</strain>
    </source>
</reference>
<dbReference type="PANTHER" id="PTHR45831:SF2">
    <property type="entry name" value="LD24721P"/>
    <property type="match status" value="1"/>
</dbReference>
<dbReference type="InterPro" id="IPR011990">
    <property type="entry name" value="TPR-like_helical_dom_sf"/>
</dbReference>
<dbReference type="InterPro" id="IPR047150">
    <property type="entry name" value="SGT"/>
</dbReference>
<evidence type="ECO:0000256" key="1">
    <source>
        <dbReference type="ARBA" id="ARBA00022737"/>
    </source>
</evidence>
<evidence type="ECO:0000256" key="2">
    <source>
        <dbReference type="ARBA" id="ARBA00022803"/>
    </source>
</evidence>
<dbReference type="SMART" id="SM00028">
    <property type="entry name" value="TPR"/>
    <property type="match status" value="3"/>
</dbReference>
<protein>
    <submittedName>
        <fullName evidence="3">Hsp90 cochaperone</fullName>
    </submittedName>
</protein>
<dbReference type="Gene3D" id="1.25.40.10">
    <property type="entry name" value="Tetratricopeptide repeat domain"/>
    <property type="match status" value="1"/>
</dbReference>